<accession>A0A914YWA5</accession>
<organism evidence="3 4">
    <name type="scientific">Panagrolaimus superbus</name>
    <dbReference type="NCBI Taxonomy" id="310955"/>
    <lineage>
        <taxon>Eukaryota</taxon>
        <taxon>Metazoa</taxon>
        <taxon>Ecdysozoa</taxon>
        <taxon>Nematoda</taxon>
        <taxon>Chromadorea</taxon>
        <taxon>Rhabditida</taxon>
        <taxon>Tylenchina</taxon>
        <taxon>Panagrolaimomorpha</taxon>
        <taxon>Panagrolaimoidea</taxon>
        <taxon>Panagrolaimidae</taxon>
        <taxon>Panagrolaimus</taxon>
    </lineage>
</organism>
<keyword evidence="1" id="KW-0812">Transmembrane</keyword>
<reference evidence="4" key="1">
    <citation type="submission" date="2022-11" db="UniProtKB">
        <authorList>
            <consortium name="WormBaseParasite"/>
        </authorList>
    </citation>
    <scope>IDENTIFICATION</scope>
</reference>
<dbReference type="Proteomes" id="UP000887577">
    <property type="component" value="Unplaced"/>
</dbReference>
<keyword evidence="2" id="KW-0732">Signal</keyword>
<dbReference type="AlphaFoldDB" id="A0A914YWA5"/>
<keyword evidence="3" id="KW-1185">Reference proteome</keyword>
<sequence length="163" mass="18574">MQNGFILITFLIILINIKVAFSSFNQHISDIDLKQNDPFCVKSNQGNASNIANFIADYIPKTDKLEFSETWMFYIFDGFISVSVGATIGILLLQLLYIFFEDEIRIHGIVKGIYATIQHEVKTANEFAFKEAKRQLQLFNNNNNGPTRIKPSRATAYVTRANK</sequence>
<feature type="transmembrane region" description="Helical" evidence="1">
    <location>
        <begin position="71"/>
        <end position="100"/>
    </location>
</feature>
<feature type="signal peptide" evidence="2">
    <location>
        <begin position="1"/>
        <end position="22"/>
    </location>
</feature>
<protein>
    <submittedName>
        <fullName evidence="4">Uncharacterized protein</fullName>
    </submittedName>
</protein>
<evidence type="ECO:0000256" key="2">
    <source>
        <dbReference type="SAM" id="SignalP"/>
    </source>
</evidence>
<dbReference type="WBParaSite" id="PSU_v2.g3940.t1">
    <property type="protein sequence ID" value="PSU_v2.g3940.t1"/>
    <property type="gene ID" value="PSU_v2.g3940"/>
</dbReference>
<feature type="chain" id="PRO_5037986238" evidence="2">
    <location>
        <begin position="23"/>
        <end position="163"/>
    </location>
</feature>
<evidence type="ECO:0000256" key="1">
    <source>
        <dbReference type="SAM" id="Phobius"/>
    </source>
</evidence>
<proteinExistence type="predicted"/>
<name>A0A914YWA5_9BILA</name>
<evidence type="ECO:0000313" key="4">
    <source>
        <dbReference type="WBParaSite" id="PSU_v2.g3940.t1"/>
    </source>
</evidence>
<keyword evidence="1" id="KW-1133">Transmembrane helix</keyword>
<keyword evidence="1" id="KW-0472">Membrane</keyword>
<evidence type="ECO:0000313" key="3">
    <source>
        <dbReference type="Proteomes" id="UP000887577"/>
    </source>
</evidence>